<keyword evidence="6" id="KW-0675">Receptor</keyword>
<keyword evidence="6" id="KW-0807">Transducer</keyword>
<feature type="transmembrane region" description="Helical" evidence="6">
    <location>
        <begin position="381"/>
        <end position="402"/>
    </location>
</feature>
<evidence type="ECO:0000256" key="2">
    <source>
        <dbReference type="ARBA" id="ARBA00022475"/>
    </source>
</evidence>
<comment type="function">
    <text evidence="6">Gustatory receptor which mediates acceptance or avoidance behavior, depending on its substrates.</text>
</comment>
<evidence type="ECO:0000313" key="7">
    <source>
        <dbReference type="Proteomes" id="UP001652626"/>
    </source>
</evidence>
<evidence type="ECO:0000256" key="1">
    <source>
        <dbReference type="ARBA" id="ARBA00004651"/>
    </source>
</evidence>
<feature type="transmembrane region" description="Helical" evidence="6">
    <location>
        <begin position="51"/>
        <end position="73"/>
    </location>
</feature>
<feature type="transmembrane region" description="Helical" evidence="6">
    <location>
        <begin position="174"/>
        <end position="196"/>
    </location>
</feature>
<evidence type="ECO:0000256" key="4">
    <source>
        <dbReference type="ARBA" id="ARBA00022989"/>
    </source>
</evidence>
<keyword evidence="4 6" id="KW-1133">Transmembrane helix</keyword>
<gene>
    <name evidence="8" type="primary">LOC113397576</name>
</gene>
<dbReference type="Proteomes" id="UP001652626">
    <property type="component" value="Chromosome 3"/>
</dbReference>
<feature type="transmembrane region" description="Helical" evidence="6">
    <location>
        <begin position="300"/>
        <end position="319"/>
    </location>
</feature>
<feature type="transmembrane region" description="Helical" evidence="6">
    <location>
        <begin position="141"/>
        <end position="162"/>
    </location>
</feature>
<feature type="transmembrane region" description="Helical" evidence="6">
    <location>
        <begin position="79"/>
        <end position="101"/>
    </location>
</feature>
<dbReference type="GeneID" id="113397576"/>
<organism evidence="7 8">
    <name type="scientific">Vanessa tameamea</name>
    <name type="common">Kamehameha butterfly</name>
    <dbReference type="NCBI Taxonomy" id="334116"/>
    <lineage>
        <taxon>Eukaryota</taxon>
        <taxon>Metazoa</taxon>
        <taxon>Ecdysozoa</taxon>
        <taxon>Arthropoda</taxon>
        <taxon>Hexapoda</taxon>
        <taxon>Insecta</taxon>
        <taxon>Pterygota</taxon>
        <taxon>Neoptera</taxon>
        <taxon>Endopterygota</taxon>
        <taxon>Lepidoptera</taxon>
        <taxon>Glossata</taxon>
        <taxon>Ditrysia</taxon>
        <taxon>Papilionoidea</taxon>
        <taxon>Nymphalidae</taxon>
        <taxon>Nymphalinae</taxon>
        <taxon>Vanessa</taxon>
    </lineage>
</organism>
<reference evidence="7" key="1">
    <citation type="submission" date="2025-05" db="UniProtKB">
        <authorList>
            <consortium name="RefSeq"/>
        </authorList>
    </citation>
    <scope>NUCLEOTIDE SEQUENCE [LARGE SCALE GENOMIC DNA]</scope>
</reference>
<keyword evidence="2 6" id="KW-1003">Cell membrane</keyword>
<keyword evidence="5 6" id="KW-0472">Membrane</keyword>
<comment type="similarity">
    <text evidence="6">Belongs to the insect chemoreceptor superfamily. Gustatory receptor (GR) family.</text>
</comment>
<accession>A0ABM4AQ15</accession>
<sequence>MKSSEYLSSDMLDESLLKSFAPFRLVQMILGSCRVDAKYRFVTSPTTLQRAYSVTCLLVVLICYSTILAHYFARYVAFPHIYYINFVSLFLHYATFACNVIHVRFVNNDSNVKFYIKMQEIDRKLNADHNKIFNDVLFKTNVMSVAATALVSLLLYASALSADAVVTASFAGPLVAQVTSTFEWLNCANLLIYFYIRIRYINAIITNHLRGTADLPVEEYTKNIFPTMKTLRCLASKTHDFKFSDTDVYLQDIFEQLLRFQSLYRFQMFLFCFKFFTATLLTFEFILLGLQHDIIKRFEFIVLPTVTAIDLIIIVVICVRCEAFYREIKTTKYLCITVLSLIYSGPLRRKAIKMLKMIKEKPPQFSVYDMWRMDAATMIKMINLVTTLMVTILQFALLFYVWKIKK</sequence>
<evidence type="ECO:0000313" key="8">
    <source>
        <dbReference type="RefSeq" id="XP_064073392.1"/>
    </source>
</evidence>
<evidence type="ECO:0000256" key="6">
    <source>
        <dbReference type="RuleBase" id="RU363108"/>
    </source>
</evidence>
<dbReference type="Pfam" id="PF08395">
    <property type="entry name" value="7tm_7"/>
    <property type="match status" value="1"/>
</dbReference>
<reference evidence="8" key="2">
    <citation type="submission" date="2025-08" db="UniProtKB">
        <authorList>
            <consortium name="RefSeq"/>
        </authorList>
    </citation>
    <scope>IDENTIFICATION</scope>
    <source>
        <tissue evidence="8">Whole body</tissue>
    </source>
</reference>
<keyword evidence="3 6" id="KW-0812">Transmembrane</keyword>
<name>A0ABM4AQ15_VANTA</name>
<proteinExistence type="inferred from homology"/>
<evidence type="ECO:0000256" key="5">
    <source>
        <dbReference type="ARBA" id="ARBA00023136"/>
    </source>
</evidence>
<keyword evidence="7" id="KW-1185">Reference proteome</keyword>
<feature type="transmembrane region" description="Helical" evidence="6">
    <location>
        <begin position="268"/>
        <end position="288"/>
    </location>
</feature>
<evidence type="ECO:0000256" key="3">
    <source>
        <dbReference type="ARBA" id="ARBA00022692"/>
    </source>
</evidence>
<comment type="subcellular location">
    <subcellularLocation>
        <location evidence="1 6">Cell membrane</location>
        <topology evidence="1 6">Multi-pass membrane protein</topology>
    </subcellularLocation>
</comment>
<protein>
    <recommendedName>
        <fullName evidence="6">Gustatory receptor</fullName>
    </recommendedName>
</protein>
<dbReference type="RefSeq" id="XP_064073392.1">
    <property type="nucleotide sequence ID" value="XM_064217322.1"/>
</dbReference>
<dbReference type="InterPro" id="IPR013604">
    <property type="entry name" value="7TM_chemorcpt"/>
</dbReference>